<sequence length="1118" mass="118518">MKKRWFVAILTIGLLLCVMPLSALALSSDPITDSDGTIIGWEDLSTDLCSFDVSDVSDVSQEQTPVAVDPGTNAASGPAETDPVETDPVKDAADANSAKTAAAATTPFVEDLYADDPIPDLYADTPGSADGTGSDQAVCAINGKTYATLTEAIDDAADGAQIDLLQDIELSTGLEFHSKNLTISGGNTYTLTLEQYGMYAYQSDITFQDLTLTIHAAQHTHEHSAGNTANLITHSSKLHLSHVEFSLTPDQILGSGIFLEHDSDLYFEDNTNAEISGFAAEEASGIYAESYSEDGHGIWVTSSSLKVTDCGWYGMTIDPINLTLDNADVYFTGNGLYGYGGALGCYGVGSYGGTLTMISSTLTATNNPGGWYGYAVYAGVLDMDAASTLYATDSGGSGVGIGNSREGESHIRGRVICTGNGKADLYGATGGFVVHAQHDDATYEGNVTIESGAYIYARNNVGLSGLLNEWILNIEGGATVIIDGNSQLGFANSFDARTTIKSGANVSANNNDVGIYNYAGGGDLAWATGFFLIEGGAHVTANNNASAGIYNTVYGNFSTPADDYFTIQSGADVSADRNEGYGIYNDGGVFTIENGANVSADNNKSFGIGNSLGTFIVATGANVSADNNNSYGIYNTKSGTFTVERDVDLQVEHNKNSGIVNNENATLTLLSGRVRYNTTSTWYGGGLRNYSTATLSDDVQLYNNHAKVGGDDIENGDGATITFGATGSDWALDGYPDCYHPIDGWYDDYESTRWNAHAEDEADLHMVLVEPVTSYTNRLSLKAAHGPTGSLIVHKQMTGEMLVDDCDAEFTFVLTLDDETIDTVNDERYGVRFENGKATFTLKDGESKTIENLPVRMGYTITEQSKGGWLLARVDGDAEGKVPYRATAEIAFVNEKQTATGSLVVTKELAGELDADDADTVFNFMLMLDDNTITTADAEEYGVQFENGIASFSLKGGESITIANLPAGVGYTIAEVRQTGWTLQSVSGADTGVVPKNDTAEIVFTNLKNGTDIPDVPVVPTEPEEPTEPESPETPETPEEPAEPDAPAQDETPGEEPAQDDTTVPAQPAETPALDTTKADTLPQTGTTGWLAVVLMSFGFGLLACGWFFTRKQRAAKH</sequence>
<accession>A0ACC9CXF6</accession>
<dbReference type="Proteomes" id="UP000220959">
    <property type="component" value="Unassembled WGS sequence"/>
</dbReference>
<evidence type="ECO:0000313" key="2">
    <source>
        <dbReference type="Proteomes" id="UP000220959"/>
    </source>
</evidence>
<proteinExistence type="predicted"/>
<organism evidence="1 2">
    <name type="scientific">Faecalibacterium langellae</name>
    <dbReference type="NCBI Taxonomy" id="3435293"/>
    <lineage>
        <taxon>Bacteria</taxon>
        <taxon>Bacillati</taxon>
        <taxon>Bacillota</taxon>
        <taxon>Clostridia</taxon>
        <taxon>Eubacteriales</taxon>
        <taxon>Oscillospiraceae</taxon>
        <taxon>Faecalibacterium</taxon>
    </lineage>
</organism>
<dbReference type="EMBL" id="NMTR01000021">
    <property type="protein sequence ID" value="PDX60507.1"/>
    <property type="molecule type" value="Genomic_DNA"/>
</dbReference>
<protein>
    <submittedName>
        <fullName evidence="1">Uncharacterized protein</fullName>
    </submittedName>
</protein>
<gene>
    <name evidence="1" type="ORF">CGS49_11015</name>
</gene>
<evidence type="ECO:0000313" key="1">
    <source>
        <dbReference type="EMBL" id="PDX60507.1"/>
    </source>
</evidence>
<name>A0ACC9CXF6_9FIRM</name>
<comment type="caution">
    <text evidence="1">The sequence shown here is derived from an EMBL/GenBank/DDBJ whole genome shotgun (WGS) entry which is preliminary data.</text>
</comment>
<reference evidence="1 2" key="1">
    <citation type="journal article" date="2017" name="Front. Microbiol.">
        <title>New Insights into the Diversity of the Genus Faecalibacterium.</title>
        <authorList>
            <person name="Benevides L."/>
            <person name="Burman S."/>
            <person name="Martin R."/>
            <person name="Robert V."/>
            <person name="Thomas M."/>
            <person name="Miquel S."/>
            <person name="Chain F."/>
            <person name="Sokol H."/>
            <person name="Bermudez-Humaran L.G."/>
            <person name="Morrison M."/>
            <person name="Langella P."/>
            <person name="Azevedo V.A."/>
            <person name="Chatel J.M."/>
            <person name="Soares S."/>
        </authorList>
    </citation>
    <scope>NUCLEOTIDE SEQUENCE [LARGE SCALE GENOMIC DNA]</scope>
    <source>
        <strain evidence="2">CNCM I-4541</strain>
    </source>
</reference>
<keyword evidence="2" id="KW-1185">Reference proteome</keyword>